<evidence type="ECO:0000313" key="4">
    <source>
        <dbReference type="Proteomes" id="UP001219525"/>
    </source>
</evidence>
<feature type="region of interest" description="Disordered" evidence="1">
    <location>
        <begin position="1"/>
        <end position="24"/>
    </location>
</feature>
<dbReference type="InterPro" id="IPR011009">
    <property type="entry name" value="Kinase-like_dom_sf"/>
</dbReference>
<gene>
    <name evidence="3" type="ORF">GGX14DRAFT_366968</name>
</gene>
<keyword evidence="4" id="KW-1185">Reference proteome</keyword>
<protein>
    <recommendedName>
        <fullName evidence="2">Aminoglycoside phosphotransferase domain-containing protein</fullName>
    </recommendedName>
</protein>
<proteinExistence type="predicted"/>
<dbReference type="PANTHER" id="PTHR21310:SF56">
    <property type="entry name" value="AMINOGLYCOSIDE PHOSPHOTRANSFERASE DOMAIN-CONTAINING PROTEIN"/>
    <property type="match status" value="1"/>
</dbReference>
<comment type="caution">
    <text evidence="3">The sequence shown here is derived from an EMBL/GenBank/DDBJ whole genome shotgun (WGS) entry which is preliminary data.</text>
</comment>
<accession>A0AAD6Y9F4</accession>
<sequence length="426" mass="47402">MVSSETAPTETPPESAKVETLSTSTEPTYDPFWIAPSVYCPGRDAENPPVCTEAMIQEFSHILGWKVMSVDAHIGHGVYNVVYSLVTEDAAGPDCVARICYNFKDTHEGREFARSMTKIDIAALEFVANQAPNLLVPRVLGYNTDPQNKVNAPFILQSKLHGINLAQTASNPNLWEKFNFHVFVPELATAMVQLFDIVLPAKIGEVVGIGPLPGSPIIGPFTDCEIFSGGGPFSSAKEYFLWRIAATKWKEIYEAVVDVPALLGRLEVLARRLLKRLEDLDPLLLSIRPVHLDPHDRNVLVHDSHFAGLVDWQASFSFMAAEFPPYLRSDGMYEAQYAALNEDRSIRHMNAHIRPGREEAEVLRGSYLAAAAVKSPIYAKALQEGAVLRQLVEWLNFVDWDGDFVWAGLELWETRQTAALDSREGH</sequence>
<feature type="domain" description="Aminoglycoside phosphotransferase" evidence="2">
    <location>
        <begin position="258"/>
        <end position="313"/>
    </location>
</feature>
<reference evidence="3" key="1">
    <citation type="submission" date="2023-03" db="EMBL/GenBank/DDBJ databases">
        <title>Massive genome expansion in bonnet fungi (Mycena s.s.) driven by repeated elements and novel gene families across ecological guilds.</title>
        <authorList>
            <consortium name="Lawrence Berkeley National Laboratory"/>
            <person name="Harder C.B."/>
            <person name="Miyauchi S."/>
            <person name="Viragh M."/>
            <person name="Kuo A."/>
            <person name="Thoen E."/>
            <person name="Andreopoulos B."/>
            <person name="Lu D."/>
            <person name="Skrede I."/>
            <person name="Drula E."/>
            <person name="Henrissat B."/>
            <person name="Morin E."/>
            <person name="Kohler A."/>
            <person name="Barry K."/>
            <person name="LaButti K."/>
            <person name="Morin E."/>
            <person name="Salamov A."/>
            <person name="Lipzen A."/>
            <person name="Mereny Z."/>
            <person name="Hegedus B."/>
            <person name="Baldrian P."/>
            <person name="Stursova M."/>
            <person name="Weitz H."/>
            <person name="Taylor A."/>
            <person name="Grigoriev I.V."/>
            <person name="Nagy L.G."/>
            <person name="Martin F."/>
            <person name="Kauserud H."/>
        </authorList>
    </citation>
    <scope>NUCLEOTIDE SEQUENCE</scope>
    <source>
        <strain evidence="3">9144</strain>
    </source>
</reference>
<dbReference type="PANTHER" id="PTHR21310">
    <property type="entry name" value="AMINOGLYCOSIDE PHOSPHOTRANSFERASE-RELATED-RELATED"/>
    <property type="match status" value="1"/>
</dbReference>
<dbReference type="AlphaFoldDB" id="A0AAD6Y9F4"/>
<name>A0AAD6Y9F4_9AGAR</name>
<evidence type="ECO:0000259" key="2">
    <source>
        <dbReference type="Pfam" id="PF01636"/>
    </source>
</evidence>
<dbReference type="Proteomes" id="UP001219525">
    <property type="component" value="Unassembled WGS sequence"/>
</dbReference>
<dbReference type="Pfam" id="PF01636">
    <property type="entry name" value="APH"/>
    <property type="match status" value="1"/>
</dbReference>
<dbReference type="InterPro" id="IPR002575">
    <property type="entry name" value="Aminoglycoside_PTrfase"/>
</dbReference>
<evidence type="ECO:0000313" key="3">
    <source>
        <dbReference type="EMBL" id="KAJ7206866.1"/>
    </source>
</evidence>
<dbReference type="InterPro" id="IPR051678">
    <property type="entry name" value="AGP_Transferase"/>
</dbReference>
<organism evidence="3 4">
    <name type="scientific">Mycena pura</name>
    <dbReference type="NCBI Taxonomy" id="153505"/>
    <lineage>
        <taxon>Eukaryota</taxon>
        <taxon>Fungi</taxon>
        <taxon>Dikarya</taxon>
        <taxon>Basidiomycota</taxon>
        <taxon>Agaricomycotina</taxon>
        <taxon>Agaricomycetes</taxon>
        <taxon>Agaricomycetidae</taxon>
        <taxon>Agaricales</taxon>
        <taxon>Marasmiineae</taxon>
        <taxon>Mycenaceae</taxon>
        <taxon>Mycena</taxon>
    </lineage>
</organism>
<evidence type="ECO:0000256" key="1">
    <source>
        <dbReference type="SAM" id="MobiDB-lite"/>
    </source>
</evidence>
<dbReference type="EMBL" id="JARJCW010000038">
    <property type="protein sequence ID" value="KAJ7206866.1"/>
    <property type="molecule type" value="Genomic_DNA"/>
</dbReference>
<dbReference type="SUPFAM" id="SSF56112">
    <property type="entry name" value="Protein kinase-like (PK-like)"/>
    <property type="match status" value="1"/>
</dbReference>